<evidence type="ECO:0000313" key="2">
    <source>
        <dbReference type="EMBL" id="AWK75578.1"/>
    </source>
</evidence>
<gene>
    <name evidence="2" type="ORF">CBI38_15455</name>
</gene>
<dbReference type="EMBL" id="CP021354">
    <property type="protein sequence ID" value="AWK75578.1"/>
    <property type="molecule type" value="Genomic_DNA"/>
</dbReference>
<name>A0A2S2C479_9NOCA</name>
<protein>
    <submittedName>
        <fullName evidence="2">Uncharacterized protein</fullName>
    </submittedName>
</protein>
<dbReference type="Proteomes" id="UP000245711">
    <property type="component" value="Chromosome"/>
</dbReference>
<organism evidence="2 3">
    <name type="scientific">Rhodococcus oxybenzonivorans</name>
    <dbReference type="NCBI Taxonomy" id="1990687"/>
    <lineage>
        <taxon>Bacteria</taxon>
        <taxon>Bacillati</taxon>
        <taxon>Actinomycetota</taxon>
        <taxon>Actinomycetes</taxon>
        <taxon>Mycobacteriales</taxon>
        <taxon>Nocardiaceae</taxon>
        <taxon>Rhodococcus</taxon>
    </lineage>
</organism>
<dbReference type="RefSeq" id="WP_109335114.1">
    <property type="nucleotide sequence ID" value="NZ_CP021354.1"/>
</dbReference>
<dbReference type="AlphaFoldDB" id="A0A2S2C479"/>
<dbReference type="OrthoDB" id="4466071at2"/>
<proteinExistence type="predicted"/>
<accession>A0A2S2C479</accession>
<reference evidence="2 3" key="1">
    <citation type="submission" date="2017-05" db="EMBL/GenBank/DDBJ databases">
        <title>Isolation of Rhodococcus sp. S2-17 biodegrading of BP-3.</title>
        <authorList>
            <person name="Lee Y."/>
            <person name="Kim K.H."/>
            <person name="Chun B.H."/>
            <person name="Jung H.S."/>
            <person name="Jeon C.O."/>
        </authorList>
    </citation>
    <scope>NUCLEOTIDE SEQUENCE [LARGE SCALE GENOMIC DNA]</scope>
    <source>
        <strain evidence="2 3">S2-17</strain>
    </source>
</reference>
<evidence type="ECO:0000313" key="3">
    <source>
        <dbReference type="Proteomes" id="UP000245711"/>
    </source>
</evidence>
<dbReference type="KEGG" id="roz:CBI38_15455"/>
<evidence type="ECO:0000256" key="1">
    <source>
        <dbReference type="SAM" id="SignalP"/>
    </source>
</evidence>
<feature type="signal peptide" evidence="1">
    <location>
        <begin position="1"/>
        <end position="22"/>
    </location>
</feature>
<sequence>MKKMAVRTAVASAVIAPAMVFGADTATAVPTLGVGAAGEVTVSVPAGESWTCFGFDSAFNFKTGAFGVGKGTLSGFAKGNATVFCFGNAAPFFFTGSVMVT</sequence>
<keyword evidence="3" id="KW-1185">Reference proteome</keyword>
<feature type="chain" id="PRO_5015721428" evidence="1">
    <location>
        <begin position="23"/>
        <end position="101"/>
    </location>
</feature>
<keyword evidence="1" id="KW-0732">Signal</keyword>